<evidence type="ECO:0000313" key="3">
    <source>
        <dbReference type="Proteomes" id="UP001610444"/>
    </source>
</evidence>
<name>A0ABR4KPD5_9EURO</name>
<dbReference type="EMBL" id="JBFXLR010000013">
    <property type="protein sequence ID" value="KAL2853649.1"/>
    <property type="molecule type" value="Genomic_DNA"/>
</dbReference>
<accession>A0ABR4KPD5</accession>
<organism evidence="2 3">
    <name type="scientific">Aspergillus pseudodeflectus</name>
    <dbReference type="NCBI Taxonomy" id="176178"/>
    <lineage>
        <taxon>Eukaryota</taxon>
        <taxon>Fungi</taxon>
        <taxon>Dikarya</taxon>
        <taxon>Ascomycota</taxon>
        <taxon>Pezizomycotina</taxon>
        <taxon>Eurotiomycetes</taxon>
        <taxon>Eurotiomycetidae</taxon>
        <taxon>Eurotiales</taxon>
        <taxon>Aspergillaceae</taxon>
        <taxon>Aspergillus</taxon>
        <taxon>Aspergillus subgen. Nidulantes</taxon>
    </lineage>
</organism>
<dbReference type="RefSeq" id="XP_070901015.1">
    <property type="nucleotide sequence ID" value="XM_071039614.1"/>
</dbReference>
<sequence length="58" mass="6700">MVGGEIQWVWCLVWFRCAFSPAVSSLSLFPDRSVYLFLGLYQYMLIIICALDAWFGLC</sequence>
<dbReference type="Proteomes" id="UP001610444">
    <property type="component" value="Unassembled WGS sequence"/>
</dbReference>
<comment type="caution">
    <text evidence="2">The sequence shown here is derived from an EMBL/GenBank/DDBJ whole genome shotgun (WGS) entry which is preliminary data.</text>
</comment>
<gene>
    <name evidence="2" type="ORF">BJX68DRAFT_233353</name>
</gene>
<evidence type="ECO:0000256" key="1">
    <source>
        <dbReference type="SAM" id="Phobius"/>
    </source>
</evidence>
<keyword evidence="3" id="KW-1185">Reference proteome</keyword>
<dbReference type="GeneID" id="98154778"/>
<proteinExistence type="predicted"/>
<feature type="transmembrane region" description="Helical" evidence="1">
    <location>
        <begin position="6"/>
        <end position="29"/>
    </location>
</feature>
<reference evidence="2 3" key="1">
    <citation type="submission" date="2024-07" db="EMBL/GenBank/DDBJ databases">
        <title>Section-level genome sequencing and comparative genomics of Aspergillus sections Usti and Cavernicolus.</title>
        <authorList>
            <consortium name="Lawrence Berkeley National Laboratory"/>
            <person name="Nybo J.L."/>
            <person name="Vesth T.C."/>
            <person name="Theobald S."/>
            <person name="Frisvad J.C."/>
            <person name="Larsen T.O."/>
            <person name="Kjaerboelling I."/>
            <person name="Rothschild-Mancinelli K."/>
            <person name="Lyhne E.K."/>
            <person name="Kogle M.E."/>
            <person name="Barry K."/>
            <person name="Clum A."/>
            <person name="Na H."/>
            <person name="Ledsgaard L."/>
            <person name="Lin J."/>
            <person name="Lipzen A."/>
            <person name="Kuo A."/>
            <person name="Riley R."/>
            <person name="Mondo S."/>
            <person name="LaButti K."/>
            <person name="Haridas S."/>
            <person name="Pangalinan J."/>
            <person name="Salamov A.A."/>
            <person name="Simmons B.A."/>
            <person name="Magnuson J.K."/>
            <person name="Chen J."/>
            <person name="Drula E."/>
            <person name="Henrissat B."/>
            <person name="Wiebenga A."/>
            <person name="Lubbers R.J."/>
            <person name="Gomes A.C."/>
            <person name="Macurrencykelacurrency M.R."/>
            <person name="Stajich J."/>
            <person name="Grigoriev I.V."/>
            <person name="Mortensen U.H."/>
            <person name="De vries R.P."/>
            <person name="Baker S.E."/>
            <person name="Andersen M.R."/>
        </authorList>
    </citation>
    <scope>NUCLEOTIDE SEQUENCE [LARGE SCALE GENOMIC DNA]</scope>
    <source>
        <strain evidence="2 3">CBS 756.74</strain>
    </source>
</reference>
<keyword evidence="1" id="KW-1133">Transmembrane helix</keyword>
<protein>
    <submittedName>
        <fullName evidence="2">Uncharacterized protein</fullName>
    </submittedName>
</protein>
<keyword evidence="1" id="KW-0812">Transmembrane</keyword>
<feature type="transmembrane region" description="Helical" evidence="1">
    <location>
        <begin position="36"/>
        <end position="57"/>
    </location>
</feature>
<evidence type="ECO:0000313" key="2">
    <source>
        <dbReference type="EMBL" id="KAL2853649.1"/>
    </source>
</evidence>
<keyword evidence="1" id="KW-0472">Membrane</keyword>